<dbReference type="AlphaFoldDB" id="A0AAD3SP81"/>
<reference evidence="2" key="1">
    <citation type="submission" date="2023-05" db="EMBL/GenBank/DDBJ databases">
        <title>Nepenthes gracilis genome sequencing.</title>
        <authorList>
            <person name="Fukushima K."/>
        </authorList>
    </citation>
    <scope>NUCLEOTIDE SEQUENCE</scope>
    <source>
        <strain evidence="2">SING2019-196</strain>
    </source>
</reference>
<dbReference type="EMBL" id="BSYO01000015">
    <property type="protein sequence ID" value="GMH15483.1"/>
    <property type="molecule type" value="Genomic_DNA"/>
</dbReference>
<dbReference type="InterPro" id="IPR038071">
    <property type="entry name" value="UROD/MetE-like_sf"/>
</dbReference>
<evidence type="ECO:0000313" key="3">
    <source>
        <dbReference type="Proteomes" id="UP001279734"/>
    </source>
</evidence>
<dbReference type="Proteomes" id="UP001279734">
    <property type="component" value="Unassembled WGS sequence"/>
</dbReference>
<comment type="caution">
    <text evidence="2">The sequence shown here is derived from an EMBL/GenBank/DDBJ whole genome shotgun (WGS) entry which is preliminary data.</text>
</comment>
<feature type="domain" description="Uroporphyrinogen decarboxylase (URO-D)" evidence="1">
    <location>
        <begin position="37"/>
        <end position="100"/>
    </location>
</feature>
<evidence type="ECO:0000259" key="1">
    <source>
        <dbReference type="Pfam" id="PF01208"/>
    </source>
</evidence>
<dbReference type="GO" id="GO:0006779">
    <property type="term" value="P:porphyrin-containing compound biosynthetic process"/>
    <property type="evidence" value="ECO:0007669"/>
    <property type="project" value="InterPro"/>
</dbReference>
<accession>A0AAD3SP81</accession>
<keyword evidence="3" id="KW-1185">Reference proteome</keyword>
<evidence type="ECO:0000313" key="2">
    <source>
        <dbReference type="EMBL" id="GMH15483.1"/>
    </source>
</evidence>
<dbReference type="PANTHER" id="PTHR21091:SF167">
    <property type="entry name" value="UROPORPHYRINOGEN DECARBOXYLASE 1, CHLOROPLASTIC"/>
    <property type="match status" value="1"/>
</dbReference>
<name>A0AAD3SP81_NEPGR</name>
<protein>
    <recommendedName>
        <fullName evidence="1">Uroporphyrinogen decarboxylase (URO-D) domain-containing protein</fullName>
    </recommendedName>
</protein>
<dbReference type="InterPro" id="IPR000257">
    <property type="entry name" value="Uroporphyrinogen_deCOase"/>
</dbReference>
<dbReference type="PANTHER" id="PTHR21091">
    <property type="entry name" value="METHYLTETRAHYDROFOLATE:HOMOCYSTEINE METHYLTRANSFERASE RELATED"/>
    <property type="match status" value="1"/>
</dbReference>
<organism evidence="2 3">
    <name type="scientific">Nepenthes gracilis</name>
    <name type="common">Slender pitcher plant</name>
    <dbReference type="NCBI Taxonomy" id="150966"/>
    <lineage>
        <taxon>Eukaryota</taxon>
        <taxon>Viridiplantae</taxon>
        <taxon>Streptophyta</taxon>
        <taxon>Embryophyta</taxon>
        <taxon>Tracheophyta</taxon>
        <taxon>Spermatophyta</taxon>
        <taxon>Magnoliopsida</taxon>
        <taxon>eudicotyledons</taxon>
        <taxon>Gunneridae</taxon>
        <taxon>Pentapetalae</taxon>
        <taxon>Caryophyllales</taxon>
        <taxon>Nepenthaceae</taxon>
        <taxon>Nepenthes</taxon>
    </lineage>
</organism>
<proteinExistence type="predicted"/>
<dbReference type="Pfam" id="PF01208">
    <property type="entry name" value="URO-D"/>
    <property type="match status" value="1"/>
</dbReference>
<dbReference type="SUPFAM" id="SSF51726">
    <property type="entry name" value="UROD/MetE-like"/>
    <property type="match status" value="1"/>
</dbReference>
<dbReference type="GO" id="GO:0004853">
    <property type="term" value="F:uroporphyrinogen decarboxylase activity"/>
    <property type="evidence" value="ECO:0007669"/>
    <property type="project" value="InterPro"/>
</dbReference>
<gene>
    <name evidence="2" type="ORF">Nepgr_017324</name>
</gene>
<dbReference type="Gene3D" id="3.20.20.210">
    <property type="match status" value="1"/>
</dbReference>
<sequence>MELLILETGIAVENSSNEVDRQADGDPSTQMTSDRCFYRYGGPVFHSTLHTKNEVKPLHSINFEKLHFVGESLNILLHEVGEQAIVFGFVGAPWTIVAYIEQAAVFGLTRLKQPLLHLTEAISLLAMNM</sequence>